<evidence type="ECO:0000256" key="4">
    <source>
        <dbReference type="ARBA" id="ARBA00022833"/>
    </source>
</evidence>
<feature type="repeat" description="ANK" evidence="5">
    <location>
        <begin position="518"/>
        <end position="550"/>
    </location>
</feature>
<evidence type="ECO:0000259" key="8">
    <source>
        <dbReference type="PROSITE" id="PS50115"/>
    </source>
</evidence>
<dbReference type="PROSITE" id="PS50115">
    <property type="entry name" value="ARFGAP"/>
    <property type="match status" value="1"/>
</dbReference>
<proteinExistence type="predicted"/>
<dbReference type="Proteomes" id="UP000245383">
    <property type="component" value="Unassembled WGS sequence"/>
</dbReference>
<evidence type="ECO:0000256" key="3">
    <source>
        <dbReference type="ARBA" id="ARBA00022771"/>
    </source>
</evidence>
<dbReference type="SMART" id="SM00248">
    <property type="entry name" value="ANK"/>
    <property type="match status" value="3"/>
</dbReference>
<dbReference type="InterPro" id="IPR001849">
    <property type="entry name" value="PH_domain"/>
</dbReference>
<keyword evidence="10" id="KW-1185">Reference proteome</keyword>
<dbReference type="SUPFAM" id="SSF48403">
    <property type="entry name" value="Ankyrin repeat"/>
    <property type="match status" value="1"/>
</dbReference>
<dbReference type="InterPro" id="IPR038508">
    <property type="entry name" value="ArfGAP_dom_sf"/>
</dbReference>
<dbReference type="InterPro" id="IPR011993">
    <property type="entry name" value="PH-like_dom_sf"/>
</dbReference>
<dbReference type="SUPFAM" id="SSF50729">
    <property type="entry name" value="PH domain-like"/>
    <property type="match status" value="1"/>
</dbReference>
<evidence type="ECO:0000256" key="5">
    <source>
        <dbReference type="PROSITE-ProRule" id="PRU00023"/>
    </source>
</evidence>
<dbReference type="InterPro" id="IPR001164">
    <property type="entry name" value="ArfGAP_dom"/>
</dbReference>
<sequence>MWFEIQGLNLVYDVNQNGKDMAFIPLMLTKTKDSASDLKDVSEKYSRPFLFELIGPQQSFILQADSEIELSSWLEHIKLQIQLSIYHFGHSTPDNKSIDINQLYKSKSKNHIFLKNHVANSSDFNSIKSLKKNIEFSNPNESLDFILNLPGNKFCADCGVRNPTWAIVNFGVLVCINCSGMHRKLGVQISKVKSIQLDKIDSECLHILQRLGNSNANSFLDPNSDDKPTSKSSNDSIQAYISNKYALKKYLLSIENTANYRLSSEFDKANINDMLYKSIFKSDLQMILRLLLLGADPNYIDKESNNSVLIAAVENLDYAAVEILIMHGADVNLFIQPTQNIDINDKLDSFELESQKVTVKHADFTEKLQKSEHSIKTENICSTNEDPVNLSDLKESEVEFETISSSTKNIKISQDNTLPDSNIGKTEKISSFNKEFIGLGIEDLNGTDITEKGLTDCQPLIPYSNIGPTSITSIANTENICSTLLESNETGNEYSPNSEAITIDKLNNIDSQKCFKKYGGTAIHAAACRDDAAMIVYLMRKRANAETKNILGLKPIDIAVLFGNAMVVMTIRYFTFIKCDDLMSLDTIANTLDENFSIPQKFNPNMLKTSQ</sequence>
<dbReference type="AlphaFoldDB" id="A0A2T9YST2"/>
<keyword evidence="3 6" id="KW-0863">Zinc-finger</keyword>
<evidence type="ECO:0000256" key="6">
    <source>
        <dbReference type="PROSITE-ProRule" id="PRU00288"/>
    </source>
</evidence>
<dbReference type="Gene3D" id="1.25.40.20">
    <property type="entry name" value="Ankyrin repeat-containing domain"/>
    <property type="match status" value="2"/>
</dbReference>
<dbReference type="Gene3D" id="1.10.220.150">
    <property type="entry name" value="Arf GTPase activating protein"/>
    <property type="match status" value="1"/>
</dbReference>
<evidence type="ECO:0000256" key="1">
    <source>
        <dbReference type="ARBA" id="ARBA00022468"/>
    </source>
</evidence>
<reference evidence="9 10" key="1">
    <citation type="journal article" date="2018" name="MBio">
        <title>Comparative Genomics Reveals the Core Gene Toolbox for the Fungus-Insect Symbiosis.</title>
        <authorList>
            <person name="Wang Y."/>
            <person name="Stata M."/>
            <person name="Wang W."/>
            <person name="Stajich J.E."/>
            <person name="White M.M."/>
            <person name="Moncalvo J.M."/>
        </authorList>
    </citation>
    <scope>NUCLEOTIDE SEQUENCE [LARGE SCALE GENOMIC DNA]</scope>
    <source>
        <strain evidence="9 10">SWE-8-4</strain>
    </source>
</reference>
<dbReference type="STRING" id="133385.A0A2T9YST2"/>
<dbReference type="PROSITE" id="PS50088">
    <property type="entry name" value="ANK_REPEAT"/>
    <property type="match status" value="1"/>
</dbReference>
<keyword evidence="5" id="KW-0040">ANK repeat</keyword>
<dbReference type="FunFam" id="1.10.220.150:FF:000009">
    <property type="entry name" value="stromal membrane-associated protein 1 isoform X1"/>
    <property type="match status" value="1"/>
</dbReference>
<gene>
    <name evidence="9" type="ORF">BB561_001825</name>
</gene>
<dbReference type="Pfam" id="PF01412">
    <property type="entry name" value="ArfGap"/>
    <property type="match status" value="1"/>
</dbReference>
<dbReference type="EMBL" id="MBFR01000057">
    <property type="protein sequence ID" value="PVU95410.1"/>
    <property type="molecule type" value="Genomic_DNA"/>
</dbReference>
<comment type="caution">
    <text evidence="9">The sequence shown here is derived from an EMBL/GenBank/DDBJ whole genome shotgun (WGS) entry which is preliminary data.</text>
</comment>
<dbReference type="SUPFAM" id="SSF57863">
    <property type="entry name" value="ArfGap/RecO-like zinc finger"/>
    <property type="match status" value="1"/>
</dbReference>
<evidence type="ECO:0000259" key="7">
    <source>
        <dbReference type="PROSITE" id="PS50003"/>
    </source>
</evidence>
<dbReference type="InterPro" id="IPR002110">
    <property type="entry name" value="Ankyrin_rpt"/>
</dbReference>
<dbReference type="PRINTS" id="PR00405">
    <property type="entry name" value="REVINTRACTNG"/>
</dbReference>
<dbReference type="InterPro" id="IPR037278">
    <property type="entry name" value="ARFGAP/RecO"/>
</dbReference>
<dbReference type="SMART" id="SM00105">
    <property type="entry name" value="ArfGap"/>
    <property type="match status" value="1"/>
</dbReference>
<dbReference type="PROSITE" id="PS50003">
    <property type="entry name" value="PH_DOMAIN"/>
    <property type="match status" value="1"/>
</dbReference>
<dbReference type="CDD" id="cd08204">
    <property type="entry name" value="ArfGap"/>
    <property type="match status" value="1"/>
</dbReference>
<feature type="domain" description="Arf-GAP" evidence="8">
    <location>
        <begin position="140"/>
        <end position="258"/>
    </location>
</feature>
<dbReference type="InterPro" id="IPR036770">
    <property type="entry name" value="Ankyrin_rpt-contain_sf"/>
</dbReference>
<dbReference type="GO" id="GO:0008270">
    <property type="term" value="F:zinc ion binding"/>
    <property type="evidence" value="ECO:0007669"/>
    <property type="project" value="UniProtKB-KW"/>
</dbReference>
<dbReference type="PANTHER" id="PTHR23180">
    <property type="entry name" value="CENTAURIN/ARF"/>
    <property type="match status" value="1"/>
</dbReference>
<keyword evidence="4" id="KW-0862">Zinc</keyword>
<keyword evidence="1" id="KW-0343">GTPase activation</keyword>
<dbReference type="Gene3D" id="2.30.29.30">
    <property type="entry name" value="Pleckstrin-homology domain (PH domain)/Phosphotyrosine-binding domain (PTB)"/>
    <property type="match status" value="1"/>
</dbReference>
<keyword evidence="2" id="KW-0479">Metal-binding</keyword>
<evidence type="ECO:0000313" key="10">
    <source>
        <dbReference type="Proteomes" id="UP000245383"/>
    </source>
</evidence>
<name>A0A2T9YST2_9FUNG</name>
<evidence type="ECO:0000313" key="9">
    <source>
        <dbReference type="EMBL" id="PVU95410.1"/>
    </source>
</evidence>
<accession>A0A2T9YST2</accession>
<evidence type="ECO:0000256" key="2">
    <source>
        <dbReference type="ARBA" id="ARBA00022723"/>
    </source>
</evidence>
<evidence type="ECO:0008006" key="11">
    <source>
        <dbReference type="Google" id="ProtNLM"/>
    </source>
</evidence>
<dbReference type="OrthoDB" id="5599232at2759"/>
<organism evidence="9 10">
    <name type="scientific">Smittium simulii</name>
    <dbReference type="NCBI Taxonomy" id="133385"/>
    <lineage>
        <taxon>Eukaryota</taxon>
        <taxon>Fungi</taxon>
        <taxon>Fungi incertae sedis</taxon>
        <taxon>Zoopagomycota</taxon>
        <taxon>Kickxellomycotina</taxon>
        <taxon>Harpellomycetes</taxon>
        <taxon>Harpellales</taxon>
        <taxon>Legeriomycetaceae</taxon>
        <taxon>Smittium</taxon>
    </lineage>
</organism>
<dbReference type="PANTHER" id="PTHR23180:SF410">
    <property type="entry name" value="BAR DOMAIN PROTEIN (AFU_ORTHOLOGUE AFUA_2G11475)"/>
    <property type="match status" value="1"/>
</dbReference>
<dbReference type="InterPro" id="IPR045258">
    <property type="entry name" value="ACAP1/2/3-like"/>
</dbReference>
<protein>
    <recommendedName>
        <fullName evidence="11">Arf-GAP domain-containing protein</fullName>
    </recommendedName>
</protein>
<feature type="domain" description="PH" evidence="7">
    <location>
        <begin position="1"/>
        <end position="82"/>
    </location>
</feature>
<dbReference type="GO" id="GO:0005096">
    <property type="term" value="F:GTPase activator activity"/>
    <property type="evidence" value="ECO:0007669"/>
    <property type="project" value="UniProtKB-KW"/>
</dbReference>